<gene>
    <name evidence="1" type="ORF">I8Y21_006116</name>
</gene>
<dbReference type="EMBL" id="DACSEO010000168">
    <property type="protein sequence ID" value="HAT1685269.1"/>
    <property type="molecule type" value="Genomic_DNA"/>
</dbReference>
<organism evidence="1 2">
    <name type="scientific">Klebsiella oxytoca</name>
    <dbReference type="NCBI Taxonomy" id="571"/>
    <lineage>
        <taxon>Bacteria</taxon>
        <taxon>Pseudomonadati</taxon>
        <taxon>Pseudomonadota</taxon>
        <taxon>Gammaproteobacteria</taxon>
        <taxon>Enterobacterales</taxon>
        <taxon>Enterobacteriaceae</taxon>
        <taxon>Klebsiella/Raoultella group</taxon>
        <taxon>Klebsiella</taxon>
    </lineage>
</organism>
<dbReference type="AlphaFoldDB" id="A0AAN5LEX4"/>
<evidence type="ECO:0000313" key="1">
    <source>
        <dbReference type="EMBL" id="HAT1685269.1"/>
    </source>
</evidence>
<feature type="non-terminal residue" evidence="1">
    <location>
        <position position="46"/>
    </location>
</feature>
<evidence type="ECO:0000313" key="2">
    <source>
        <dbReference type="Proteomes" id="UP000856143"/>
    </source>
</evidence>
<dbReference type="Proteomes" id="UP000856143">
    <property type="component" value="Unassembled WGS sequence"/>
</dbReference>
<name>A0AAN5LEX4_KLEOX</name>
<dbReference type="GO" id="GO:0003677">
    <property type="term" value="F:DNA binding"/>
    <property type="evidence" value="ECO:0007669"/>
    <property type="project" value="UniProtKB-KW"/>
</dbReference>
<accession>A0AAN5LEX4</accession>
<reference evidence="1" key="1">
    <citation type="journal article" date="2018" name="Genome Biol.">
        <title>SKESA: strategic k-mer extension for scrupulous assemblies.</title>
        <authorList>
            <person name="Souvorov A."/>
            <person name="Agarwala R."/>
            <person name="Lipman D.J."/>
        </authorList>
    </citation>
    <scope>NUCLEOTIDE SEQUENCE</scope>
    <source>
        <strain evidence="1">R404</strain>
    </source>
</reference>
<protein>
    <submittedName>
        <fullName evidence="1">DNA-binding protein</fullName>
    </submittedName>
</protein>
<proteinExistence type="predicted"/>
<sequence>MAGRIDYQIEKYSFTAVDESPRLTRQWSGVLAECRELQAGAGERLR</sequence>
<reference evidence="1" key="2">
    <citation type="submission" date="2020-11" db="EMBL/GenBank/DDBJ databases">
        <authorList>
            <consortium name="NCBI Pathogen Detection Project"/>
        </authorList>
    </citation>
    <scope>NUCLEOTIDE SEQUENCE</scope>
    <source>
        <strain evidence="1">R404</strain>
    </source>
</reference>
<comment type="caution">
    <text evidence="1">The sequence shown here is derived from an EMBL/GenBank/DDBJ whole genome shotgun (WGS) entry which is preliminary data.</text>
</comment>
<keyword evidence="1" id="KW-0238">DNA-binding</keyword>